<dbReference type="InterPro" id="IPR016159">
    <property type="entry name" value="Cullin_repeat-like_dom_sf"/>
</dbReference>
<accession>A0ABP0U9P6</accession>
<dbReference type="SUPFAM" id="SSF74788">
    <property type="entry name" value="Cullin repeat-like"/>
    <property type="match status" value="1"/>
</dbReference>
<dbReference type="InterPro" id="IPR007265">
    <property type="entry name" value="COG_su3"/>
</dbReference>
<keyword evidence="4" id="KW-0813">Transport</keyword>
<name>A0ABP0U9P6_9BRYO</name>
<keyword evidence="7" id="KW-0472">Membrane</keyword>
<proteinExistence type="inferred from homology"/>
<evidence type="ECO:0000256" key="8">
    <source>
        <dbReference type="ARBA" id="ARBA00031339"/>
    </source>
</evidence>
<feature type="region of interest" description="Disordered" evidence="9">
    <location>
        <begin position="45"/>
        <end position="94"/>
    </location>
</feature>
<evidence type="ECO:0000256" key="1">
    <source>
        <dbReference type="ARBA" id="ARBA00004395"/>
    </source>
</evidence>
<evidence type="ECO:0000259" key="10">
    <source>
        <dbReference type="Pfam" id="PF04136"/>
    </source>
</evidence>
<sequence>MASRSGPIVAPPARSGAVSSGYKFASTWEQNAPLTEQQQAAITALAHAAAERPMPSSHVGGLTTAAAAAAAARRQDQEATTTSPSSREAHEESADMATDLVELTSQHQFYKWFADLETAMKSETEEKYRQYVNTLTRQLEICDEILAHLDGTLHRFDDLQAQHQAVATKTKMLHDACERLVMEKERLIEFADALRTKLNYFDELENIATQFYAPSMTVGSGHFLPLLKRLDECISYVANNPQYADSSVYLVKFKQLQSRALAMVRTHVLTVLKNASAQVQAAVKENSSTGGGNGKMTAITLTEGAETSVLYVRFKAAGSDLKALMEEIESRASRKEYSQILHDCHSLYCEQRLALVQGVVSQRISDYAKKEPLPALTRSGCAYLVQVCQLEHQLFDHFFPVSSSEPSNLAPLLDPLCTTLYDTLRARFIHEADLELLCELVDILRGEVLDEQLGRRRDSVAGLHPTILKTLADVQERLTFRAQTYMRDEIANFLPSPEDLDFPSKLEKAAAAAGGGTDEDSRDYYSTWYPPLEKTLSCLSKLYRCLEPAIFTGLAQDAINMCSTSIQRASKLIERRASQMDGQLFLIKHLLILREQIAPFDIDFSVTHKELDFTHLLEHLQRVLRGQSSLWSSQSLARTFSPRVLDYQVDAKKELEKNLKMTCEQFIMSVTKIAIEPMLSFITKVAAVKVALRSRSADTEAHKALKEQAFATPDKVAEMVATVEEANKVQVPEVVAKMELYLQNQSTCSILFKPIKSNILEAHREVLTLLESEYTTEEVGQIKIMKLSELQAHLDALC</sequence>
<evidence type="ECO:0000256" key="4">
    <source>
        <dbReference type="ARBA" id="ARBA00022448"/>
    </source>
</evidence>
<dbReference type="EMBL" id="OZ019894">
    <property type="protein sequence ID" value="CAK9215889.1"/>
    <property type="molecule type" value="Genomic_DNA"/>
</dbReference>
<keyword evidence="5" id="KW-0653">Protein transport</keyword>
<dbReference type="InterPro" id="IPR048685">
    <property type="entry name" value="COG3_C"/>
</dbReference>
<evidence type="ECO:0000256" key="7">
    <source>
        <dbReference type="ARBA" id="ARBA00023136"/>
    </source>
</evidence>
<evidence type="ECO:0000256" key="2">
    <source>
        <dbReference type="ARBA" id="ARBA00009936"/>
    </source>
</evidence>
<dbReference type="Pfam" id="PF20671">
    <property type="entry name" value="COG3_C"/>
    <property type="match status" value="1"/>
</dbReference>
<evidence type="ECO:0000259" key="11">
    <source>
        <dbReference type="Pfam" id="PF20671"/>
    </source>
</evidence>
<keyword evidence="13" id="KW-1185">Reference proteome</keyword>
<feature type="domain" description="Conserved oligomeric Golgi complex subunit 3 N-terminal" evidence="10">
    <location>
        <begin position="130"/>
        <end position="274"/>
    </location>
</feature>
<dbReference type="PANTHER" id="PTHR13302:SF8">
    <property type="entry name" value="CONSERVED OLIGOMERIC GOLGI COMPLEX SUBUNIT 3"/>
    <property type="match status" value="1"/>
</dbReference>
<evidence type="ECO:0000256" key="5">
    <source>
        <dbReference type="ARBA" id="ARBA00022927"/>
    </source>
</evidence>
<feature type="domain" description="Conserved oligomeric Golgi complex subunit 3 C-terminal" evidence="11">
    <location>
        <begin position="308"/>
        <end position="615"/>
    </location>
</feature>
<comment type="subcellular location">
    <subcellularLocation>
        <location evidence="1">Golgi apparatus membrane</location>
        <topology evidence="1">Peripheral membrane protein</topology>
    </subcellularLocation>
</comment>
<dbReference type="Pfam" id="PF04136">
    <property type="entry name" value="COG3_N"/>
    <property type="match status" value="1"/>
</dbReference>
<protein>
    <recommendedName>
        <fullName evidence="3">Conserved oligomeric Golgi complex subunit 3</fullName>
    </recommendedName>
    <alternativeName>
        <fullName evidence="8">Component of oligomeric Golgi complex 3</fullName>
    </alternativeName>
</protein>
<comment type="similarity">
    <text evidence="2">Belongs to the COG3 family.</text>
</comment>
<reference evidence="12" key="1">
    <citation type="submission" date="2024-02" db="EMBL/GenBank/DDBJ databases">
        <authorList>
            <consortium name="ELIXIR-Norway"/>
            <consortium name="Elixir Norway"/>
        </authorList>
    </citation>
    <scope>NUCLEOTIDE SEQUENCE</scope>
</reference>
<organism evidence="12 13">
    <name type="scientific">Sphagnum troendelagicum</name>
    <dbReference type="NCBI Taxonomy" id="128251"/>
    <lineage>
        <taxon>Eukaryota</taxon>
        <taxon>Viridiplantae</taxon>
        <taxon>Streptophyta</taxon>
        <taxon>Embryophyta</taxon>
        <taxon>Bryophyta</taxon>
        <taxon>Sphagnophytina</taxon>
        <taxon>Sphagnopsida</taxon>
        <taxon>Sphagnales</taxon>
        <taxon>Sphagnaceae</taxon>
        <taxon>Sphagnum</taxon>
    </lineage>
</organism>
<dbReference type="Proteomes" id="UP001497512">
    <property type="component" value="Chromosome 2"/>
</dbReference>
<gene>
    <name evidence="12" type="ORF">CSSPTR1EN2_LOCUS13038</name>
</gene>
<evidence type="ECO:0000256" key="9">
    <source>
        <dbReference type="SAM" id="MobiDB-lite"/>
    </source>
</evidence>
<evidence type="ECO:0000256" key="3">
    <source>
        <dbReference type="ARBA" id="ARBA00020976"/>
    </source>
</evidence>
<evidence type="ECO:0000313" key="12">
    <source>
        <dbReference type="EMBL" id="CAK9215889.1"/>
    </source>
</evidence>
<evidence type="ECO:0000313" key="13">
    <source>
        <dbReference type="Proteomes" id="UP001497512"/>
    </source>
</evidence>
<dbReference type="PANTHER" id="PTHR13302">
    <property type="entry name" value="CONSERVED OLIGOMERIC GOLGI COMPLEX COMPONENT 3"/>
    <property type="match status" value="1"/>
</dbReference>
<evidence type="ECO:0000256" key="6">
    <source>
        <dbReference type="ARBA" id="ARBA00023034"/>
    </source>
</evidence>
<dbReference type="InterPro" id="IPR048320">
    <property type="entry name" value="COG3_N"/>
</dbReference>
<keyword evidence="6" id="KW-0333">Golgi apparatus</keyword>